<dbReference type="EMBL" id="VOOR01000111">
    <property type="protein sequence ID" value="TXB58405.1"/>
    <property type="molecule type" value="Genomic_DNA"/>
</dbReference>
<keyword evidence="1" id="KW-0067">ATP-binding</keyword>
<protein>
    <submittedName>
        <fullName evidence="1">ATP-binding protein</fullName>
    </submittedName>
</protein>
<dbReference type="InterPro" id="IPR027417">
    <property type="entry name" value="P-loop_NTPase"/>
</dbReference>
<dbReference type="GO" id="GO:0005524">
    <property type="term" value="F:ATP binding"/>
    <property type="evidence" value="ECO:0007669"/>
    <property type="project" value="UniProtKB-KW"/>
</dbReference>
<keyword evidence="2" id="KW-1185">Reference proteome</keyword>
<evidence type="ECO:0000313" key="1">
    <source>
        <dbReference type="EMBL" id="TXB58405.1"/>
    </source>
</evidence>
<dbReference type="SUPFAM" id="SSF52540">
    <property type="entry name" value="P-loop containing nucleoside triphosphate hydrolases"/>
    <property type="match status" value="1"/>
</dbReference>
<keyword evidence="1" id="KW-0547">Nucleotide-binding</keyword>
<dbReference type="OrthoDB" id="1109149at2"/>
<reference evidence="1 2" key="1">
    <citation type="submission" date="2019-08" db="EMBL/GenBank/DDBJ databases">
        <title>Genome of Phaeodactylibacter luteus.</title>
        <authorList>
            <person name="Bowman J.P."/>
        </authorList>
    </citation>
    <scope>NUCLEOTIDE SEQUENCE [LARGE SCALE GENOMIC DNA]</scope>
    <source>
        <strain evidence="1 2">KCTC 42180</strain>
    </source>
</reference>
<sequence>MTVSIPDVLNLVIKSHEVKVEGDGHEAISKIDDPPTYIYPKLRELIPVKNYKPVLIFSAPGAVGKTTFAKYFSHNKNSYYWDLSKLKLGDNTFIGTIAKHFGHQNLGDILTKLANGQLVFFFDGFDEAEMVSGLDGIYSFVNEIYQTVKNAPFPAAIFFSRTETVEWIQLTLDEVQEKEAYSVYEIDYFDKEGATKFIKFFLEDIGDASFNAHVEAFTNALENIFSTIANGLGVDSGEVWKDDRTRSFLGYSPVLQTISRFLFQQNFYEIQQEFEGVSHLKGVELIQKFANSLLIREQDKVVNILKQNTSSPEVFDWTSVYSPDIQLRCVFSYITSGCNFDSVLGHLDGPDWLERSYIDAVRQFLQNHPFIRNGMFANSSFQDYTLAMLAEDEYYKDEVVQFLKRAKNISVLFAFYYKSIYNSKFSGEYPGFLYESLLSGLQLESSISLRLEAEKPGEGNKLVIAYQDRKGKYQVLEYESSDDEDIFCFYRKIHDADIYTESKVVLDGLSNTLELKDSYVSCQSIYLNARVLILNCYSGSEVTIVSDEYEVGNHQMQIQHKGEGDANVKFPTSDRFPWSKYNDSSLTRTEPDQNTLASKVYALRLILAPFRRHKKGIFGKQHEYIENIIVKDNPLRREIFERLISSNILFKRSNEPIYELNSEELQKNGINWGELKSLKQNEKLIQFLS</sequence>
<gene>
    <name evidence="1" type="ORF">FRY97_21575</name>
</gene>
<name>A0A5C6RH43_9BACT</name>
<proteinExistence type="predicted"/>
<dbReference type="Proteomes" id="UP000321580">
    <property type="component" value="Unassembled WGS sequence"/>
</dbReference>
<accession>A0A5C6RH43</accession>
<comment type="caution">
    <text evidence="1">The sequence shown here is derived from an EMBL/GenBank/DDBJ whole genome shotgun (WGS) entry which is preliminary data.</text>
</comment>
<dbReference type="AlphaFoldDB" id="A0A5C6RH43"/>
<organism evidence="1 2">
    <name type="scientific">Phaeodactylibacter luteus</name>
    <dbReference type="NCBI Taxonomy" id="1564516"/>
    <lineage>
        <taxon>Bacteria</taxon>
        <taxon>Pseudomonadati</taxon>
        <taxon>Bacteroidota</taxon>
        <taxon>Saprospiria</taxon>
        <taxon>Saprospirales</taxon>
        <taxon>Haliscomenobacteraceae</taxon>
        <taxon>Phaeodactylibacter</taxon>
    </lineage>
</organism>
<dbReference type="RefSeq" id="WP_147169696.1">
    <property type="nucleotide sequence ID" value="NZ_VOOR01000111.1"/>
</dbReference>
<evidence type="ECO:0000313" key="2">
    <source>
        <dbReference type="Proteomes" id="UP000321580"/>
    </source>
</evidence>